<gene>
    <name evidence="4" type="ORF">SAMN06296058_0449</name>
</gene>
<proteinExistence type="predicted"/>
<evidence type="ECO:0000259" key="3">
    <source>
        <dbReference type="PROSITE" id="PS50076"/>
    </source>
</evidence>
<dbReference type="CDD" id="cd06257">
    <property type="entry name" value="DnaJ"/>
    <property type="match status" value="1"/>
</dbReference>
<dbReference type="Proteomes" id="UP000190341">
    <property type="component" value="Unassembled WGS sequence"/>
</dbReference>
<keyword evidence="5" id="KW-1185">Reference proteome</keyword>
<keyword evidence="1" id="KW-0143">Chaperone</keyword>
<evidence type="ECO:0000313" key="4">
    <source>
        <dbReference type="EMBL" id="SKC45400.1"/>
    </source>
</evidence>
<dbReference type="SUPFAM" id="SSF46565">
    <property type="entry name" value="Chaperone J-domain"/>
    <property type="match status" value="1"/>
</dbReference>
<protein>
    <submittedName>
        <fullName evidence="4">DnaJ domain-containing protein</fullName>
    </submittedName>
</protein>
<dbReference type="AlphaFoldDB" id="A0A1T5J1X7"/>
<sequence>MSDDTDFIALYKELGLSAQCDLAEFKRAYRKRVTQLHPDHQGQDGDMPRLQRLNRMYDAALDFHREHARLPGAAPARPAPRPPGTPAHPGADLDDEGNFDPGNDTLAESGLAESGLAFASDERGSAIIDEAPPVTGKPRSRRYIMLMVLAVLLLYWWGAQKTANPSLDPEGPGDAVNPGLGAPTLAREVVVGMDEAQVRRILGAPIGVHDGRWDYGPSWVQFQCGQVVGWYSSPLHKLQVDEASLRTGAAAPHC</sequence>
<dbReference type="RefSeq" id="WP_079722849.1">
    <property type="nucleotide sequence ID" value="NZ_BMCL01000003.1"/>
</dbReference>
<dbReference type="InterPro" id="IPR036869">
    <property type="entry name" value="J_dom_sf"/>
</dbReference>
<evidence type="ECO:0000313" key="5">
    <source>
        <dbReference type="Proteomes" id="UP000190341"/>
    </source>
</evidence>
<organism evidence="4 5">
    <name type="scientific">Pseudoxanthomonas indica</name>
    <dbReference type="NCBI Taxonomy" id="428993"/>
    <lineage>
        <taxon>Bacteria</taxon>
        <taxon>Pseudomonadati</taxon>
        <taxon>Pseudomonadota</taxon>
        <taxon>Gammaproteobacteria</taxon>
        <taxon>Lysobacterales</taxon>
        <taxon>Lysobacteraceae</taxon>
        <taxon>Pseudoxanthomonas</taxon>
    </lineage>
</organism>
<dbReference type="InterPro" id="IPR001623">
    <property type="entry name" value="DnaJ_domain"/>
</dbReference>
<dbReference type="Pfam" id="PF00226">
    <property type="entry name" value="DnaJ"/>
    <property type="match status" value="1"/>
</dbReference>
<feature type="compositionally biased region" description="Pro residues" evidence="2">
    <location>
        <begin position="77"/>
        <end position="86"/>
    </location>
</feature>
<dbReference type="PROSITE" id="PS50076">
    <property type="entry name" value="DNAJ_2"/>
    <property type="match status" value="1"/>
</dbReference>
<dbReference type="STRING" id="428993.SAMN06296058_0449"/>
<reference evidence="4 5" key="1">
    <citation type="submission" date="2017-02" db="EMBL/GenBank/DDBJ databases">
        <authorList>
            <person name="Peterson S.W."/>
        </authorList>
    </citation>
    <scope>NUCLEOTIDE SEQUENCE [LARGE SCALE GENOMIC DNA]</scope>
    <source>
        <strain evidence="4 5">P15</strain>
    </source>
</reference>
<dbReference type="EMBL" id="FUZV01000001">
    <property type="protein sequence ID" value="SKC45400.1"/>
    <property type="molecule type" value="Genomic_DNA"/>
</dbReference>
<dbReference type="OrthoDB" id="6028181at2"/>
<feature type="region of interest" description="Disordered" evidence="2">
    <location>
        <begin position="72"/>
        <end position="107"/>
    </location>
</feature>
<name>A0A1T5J1X7_9GAMM</name>
<evidence type="ECO:0000256" key="1">
    <source>
        <dbReference type="ARBA" id="ARBA00023186"/>
    </source>
</evidence>
<accession>A0A1T5J1X7</accession>
<dbReference type="Gene3D" id="1.10.287.110">
    <property type="entry name" value="DnaJ domain"/>
    <property type="match status" value="1"/>
</dbReference>
<feature type="domain" description="J" evidence="3">
    <location>
        <begin position="9"/>
        <end position="65"/>
    </location>
</feature>
<evidence type="ECO:0000256" key="2">
    <source>
        <dbReference type="SAM" id="MobiDB-lite"/>
    </source>
</evidence>